<evidence type="ECO:0000313" key="1">
    <source>
        <dbReference type="EMBL" id="KAJ7759617.1"/>
    </source>
</evidence>
<accession>A0AAD7J938</accession>
<organism evidence="1 2">
    <name type="scientific">Mycena metata</name>
    <dbReference type="NCBI Taxonomy" id="1033252"/>
    <lineage>
        <taxon>Eukaryota</taxon>
        <taxon>Fungi</taxon>
        <taxon>Dikarya</taxon>
        <taxon>Basidiomycota</taxon>
        <taxon>Agaricomycotina</taxon>
        <taxon>Agaricomycetes</taxon>
        <taxon>Agaricomycetidae</taxon>
        <taxon>Agaricales</taxon>
        <taxon>Marasmiineae</taxon>
        <taxon>Mycenaceae</taxon>
        <taxon>Mycena</taxon>
    </lineage>
</organism>
<sequence length="242" mass="26488">MPNLGFQAFFGLASGHLRRGACSEAASHEPFSPLVSVFEELEVQDHLNRTFGPTAYIRPPTTPSFEPQPSRSLTMCVRKSPRTTSNETNHLWLRRDYLVTVLNGSAIKTNYKVPKISANEMRESCSDQIKSNRGKLDSWLDGLIVVGTPLLSGPVACTEAPSGDPFETRVAAPNSFRALSLVKCKSSGIPSAVTREGHQLCRDAWINVNGSQWAAFPPLEAPKFFRTQSETIREDPGSATAP</sequence>
<evidence type="ECO:0000313" key="2">
    <source>
        <dbReference type="Proteomes" id="UP001215598"/>
    </source>
</evidence>
<protein>
    <submittedName>
        <fullName evidence="1">Uncharacterized protein</fullName>
    </submittedName>
</protein>
<comment type="caution">
    <text evidence="1">The sequence shown here is derived from an EMBL/GenBank/DDBJ whole genome shotgun (WGS) entry which is preliminary data.</text>
</comment>
<dbReference type="Proteomes" id="UP001215598">
    <property type="component" value="Unassembled WGS sequence"/>
</dbReference>
<keyword evidence="2" id="KW-1185">Reference proteome</keyword>
<gene>
    <name evidence="1" type="ORF">B0H16DRAFT_1456884</name>
</gene>
<proteinExistence type="predicted"/>
<name>A0AAD7J938_9AGAR</name>
<dbReference type="EMBL" id="JARKIB010000039">
    <property type="protein sequence ID" value="KAJ7759617.1"/>
    <property type="molecule type" value="Genomic_DNA"/>
</dbReference>
<dbReference type="AlphaFoldDB" id="A0AAD7J938"/>
<reference evidence="1" key="1">
    <citation type="submission" date="2023-03" db="EMBL/GenBank/DDBJ databases">
        <title>Massive genome expansion in bonnet fungi (Mycena s.s.) driven by repeated elements and novel gene families across ecological guilds.</title>
        <authorList>
            <consortium name="Lawrence Berkeley National Laboratory"/>
            <person name="Harder C.B."/>
            <person name="Miyauchi S."/>
            <person name="Viragh M."/>
            <person name="Kuo A."/>
            <person name="Thoen E."/>
            <person name="Andreopoulos B."/>
            <person name="Lu D."/>
            <person name="Skrede I."/>
            <person name="Drula E."/>
            <person name="Henrissat B."/>
            <person name="Morin E."/>
            <person name="Kohler A."/>
            <person name="Barry K."/>
            <person name="LaButti K."/>
            <person name="Morin E."/>
            <person name="Salamov A."/>
            <person name="Lipzen A."/>
            <person name="Mereny Z."/>
            <person name="Hegedus B."/>
            <person name="Baldrian P."/>
            <person name="Stursova M."/>
            <person name="Weitz H."/>
            <person name="Taylor A."/>
            <person name="Grigoriev I.V."/>
            <person name="Nagy L.G."/>
            <person name="Martin F."/>
            <person name="Kauserud H."/>
        </authorList>
    </citation>
    <scope>NUCLEOTIDE SEQUENCE</scope>
    <source>
        <strain evidence="1">CBHHK182m</strain>
    </source>
</reference>